<dbReference type="Proteomes" id="UP000001585">
    <property type="component" value="Segment"/>
</dbReference>
<proteinExistence type="predicted"/>
<name>Q5YA53_9CAUD</name>
<organism evidence="2 3">
    <name type="scientific">Bacillus phage BCASJ1c</name>
    <dbReference type="NCBI Taxonomy" id="294382"/>
    <lineage>
        <taxon>Viruses</taxon>
        <taxon>Duplodnaviria</taxon>
        <taxon>Heunggongvirae</taxon>
        <taxon>Uroviricota</taxon>
        <taxon>Caudoviricetes</taxon>
        <taxon>Jarrellvirus</taxon>
        <taxon>Jarrellvirus BCAJ1</taxon>
    </lineage>
</organism>
<dbReference type="EMBL" id="AY616446">
    <property type="protein sequence ID" value="AAU85104.1"/>
    <property type="molecule type" value="Genomic_DNA"/>
</dbReference>
<accession>Q5YA53</accession>
<keyword evidence="1" id="KW-0812">Transmembrane</keyword>
<keyword evidence="3" id="KW-1185">Reference proteome</keyword>
<keyword evidence="1" id="KW-0472">Membrane</keyword>
<evidence type="ECO:0000313" key="3">
    <source>
        <dbReference type="Proteomes" id="UP000001585"/>
    </source>
</evidence>
<keyword evidence="1" id="KW-1133">Transmembrane helix</keyword>
<evidence type="ECO:0000256" key="1">
    <source>
        <dbReference type="SAM" id="Phobius"/>
    </source>
</evidence>
<feature type="transmembrane region" description="Helical" evidence="1">
    <location>
        <begin position="58"/>
        <end position="76"/>
    </location>
</feature>
<feature type="transmembrane region" description="Helical" evidence="1">
    <location>
        <begin position="29"/>
        <end position="46"/>
    </location>
</feature>
<dbReference type="OrthoDB" id="35855at35237"/>
<protein>
    <submittedName>
        <fullName evidence="2">Holin</fullName>
    </submittedName>
</protein>
<gene>
    <name evidence="2" type="primary">57</name>
</gene>
<sequence length="87" mass="9505">MDFTTEFAPYVGLAVILYAIRQTGAIPNAYIPITAILLGVPFSFWEHGGVSPEALVTGLQYALLGVGTVAGIKYFLETKKERKDDRL</sequence>
<evidence type="ECO:0000313" key="2">
    <source>
        <dbReference type="EMBL" id="AAU85104.1"/>
    </source>
</evidence>
<dbReference type="RefSeq" id="YP_164435.1">
    <property type="nucleotide sequence ID" value="NC_006557.1"/>
</dbReference>
<dbReference type="KEGG" id="vg:3197319"/>
<reference evidence="2 3" key="1">
    <citation type="journal article" date="2004" name="Extremophiles">
        <title>The Genome of BCJA1, a Bacteriophage Active Against the Alkaliphilic Bacterium, Bacillus clarkii.</title>
        <authorList>
            <person name="Kropinski A.M."/>
            <person name="Hayward M."/>
            <person name="Agnew D."/>
            <person name="Jarrell K.F."/>
        </authorList>
    </citation>
    <scope>NUCLEOTIDE SEQUENCE [LARGE SCALE GENOMIC DNA]</scope>
</reference>